<dbReference type="PANTHER" id="PTHR46429">
    <property type="entry name" value="23S RRNA (GUANOSINE-2'-O-)-METHYLTRANSFERASE RLMB"/>
    <property type="match status" value="1"/>
</dbReference>
<evidence type="ECO:0000256" key="1">
    <source>
        <dbReference type="ARBA" id="ARBA00022603"/>
    </source>
</evidence>
<dbReference type="GO" id="GO:0003723">
    <property type="term" value="F:RNA binding"/>
    <property type="evidence" value="ECO:0007669"/>
    <property type="project" value="InterPro"/>
</dbReference>
<protein>
    <submittedName>
        <fullName evidence="4">RNA methyltransferase</fullName>
    </submittedName>
</protein>
<dbReference type="PANTHER" id="PTHR46429:SF1">
    <property type="entry name" value="23S RRNA (GUANOSINE-2'-O-)-METHYLTRANSFERASE RLMB"/>
    <property type="match status" value="1"/>
</dbReference>
<feature type="domain" description="tRNA/rRNA methyltransferase SpoU type" evidence="3">
    <location>
        <begin position="25"/>
        <end position="168"/>
    </location>
</feature>
<organism evidence="4 5">
    <name type="scientific">Rapidithrix thailandica</name>
    <dbReference type="NCBI Taxonomy" id="413964"/>
    <lineage>
        <taxon>Bacteria</taxon>
        <taxon>Pseudomonadati</taxon>
        <taxon>Bacteroidota</taxon>
        <taxon>Cytophagia</taxon>
        <taxon>Cytophagales</taxon>
        <taxon>Flammeovirgaceae</taxon>
        <taxon>Rapidithrix</taxon>
    </lineage>
</organism>
<dbReference type="CDD" id="cd18097">
    <property type="entry name" value="SpoU-like"/>
    <property type="match status" value="1"/>
</dbReference>
<dbReference type="Proteomes" id="UP001403385">
    <property type="component" value="Unassembled WGS sequence"/>
</dbReference>
<comment type="caution">
    <text evidence="4">The sequence shown here is derived from an EMBL/GenBank/DDBJ whole genome shotgun (WGS) entry which is preliminary data.</text>
</comment>
<reference evidence="4 5" key="1">
    <citation type="submission" date="2024-04" db="EMBL/GenBank/DDBJ databases">
        <title>Novel genus in family Flammeovirgaceae.</title>
        <authorList>
            <person name="Nguyen T.H."/>
            <person name="Vuong T.Q."/>
            <person name="Le H."/>
            <person name="Kim S.-G."/>
        </authorList>
    </citation>
    <scope>NUCLEOTIDE SEQUENCE [LARGE SCALE GENOMIC DNA]</scope>
    <source>
        <strain evidence="4 5">JCM 23209</strain>
    </source>
</reference>
<dbReference type="Gene3D" id="3.40.1280.10">
    <property type="match status" value="1"/>
</dbReference>
<evidence type="ECO:0000256" key="2">
    <source>
        <dbReference type="ARBA" id="ARBA00022679"/>
    </source>
</evidence>
<dbReference type="GO" id="GO:0008173">
    <property type="term" value="F:RNA methyltransferase activity"/>
    <property type="evidence" value="ECO:0007669"/>
    <property type="project" value="InterPro"/>
</dbReference>
<dbReference type="GO" id="GO:0032259">
    <property type="term" value="P:methylation"/>
    <property type="evidence" value="ECO:0007669"/>
    <property type="project" value="UniProtKB-KW"/>
</dbReference>
<dbReference type="AlphaFoldDB" id="A0AAW9S256"/>
<accession>A0AAW9S256</accession>
<dbReference type="GO" id="GO:0005829">
    <property type="term" value="C:cytosol"/>
    <property type="evidence" value="ECO:0007669"/>
    <property type="project" value="TreeGrafter"/>
</dbReference>
<evidence type="ECO:0000313" key="4">
    <source>
        <dbReference type="EMBL" id="MEN7546463.1"/>
    </source>
</evidence>
<keyword evidence="1 4" id="KW-0489">Methyltransferase</keyword>
<dbReference type="SUPFAM" id="SSF75217">
    <property type="entry name" value="alpha/beta knot"/>
    <property type="match status" value="1"/>
</dbReference>
<keyword evidence="5" id="KW-1185">Reference proteome</keyword>
<dbReference type="GO" id="GO:0006396">
    <property type="term" value="P:RNA processing"/>
    <property type="evidence" value="ECO:0007669"/>
    <property type="project" value="InterPro"/>
</dbReference>
<dbReference type="RefSeq" id="WP_346819250.1">
    <property type="nucleotide sequence ID" value="NZ_JBDKWZ010000001.1"/>
</dbReference>
<dbReference type="InterPro" id="IPR001537">
    <property type="entry name" value="SpoU_MeTrfase"/>
</dbReference>
<dbReference type="InterPro" id="IPR004441">
    <property type="entry name" value="rRNA_MeTrfase_TrmH"/>
</dbReference>
<gene>
    <name evidence="4" type="ORF">AAG747_01000</name>
</gene>
<dbReference type="Pfam" id="PF00588">
    <property type="entry name" value="SpoU_methylase"/>
    <property type="match status" value="1"/>
</dbReference>
<keyword evidence="2" id="KW-0808">Transferase</keyword>
<sequence length="184" mass="20571">MRKLAVEELNRVSVEEYKETPKNKLVVLLDSVRSLNNVGSAFRTSDAFCIEKLYLCGITGTPPHRDIHKTALGATESVDWEHRKDIVQTVKELKEEGYTIIAVEQTDHSQLLNAYPASLDGKYALIFGNEAFGVSEEVLPHCDLALEIPQFGTKHSLNISVTIGIVLWSFLQEKLTVSDSLKRT</sequence>
<name>A0AAW9S256_9BACT</name>
<dbReference type="InterPro" id="IPR029026">
    <property type="entry name" value="tRNA_m1G_MTases_N"/>
</dbReference>
<dbReference type="EMBL" id="JBDKWZ010000001">
    <property type="protein sequence ID" value="MEN7546463.1"/>
    <property type="molecule type" value="Genomic_DNA"/>
</dbReference>
<dbReference type="InterPro" id="IPR029028">
    <property type="entry name" value="Alpha/beta_knot_MTases"/>
</dbReference>
<evidence type="ECO:0000259" key="3">
    <source>
        <dbReference type="Pfam" id="PF00588"/>
    </source>
</evidence>
<evidence type="ECO:0000313" key="5">
    <source>
        <dbReference type="Proteomes" id="UP001403385"/>
    </source>
</evidence>
<proteinExistence type="predicted"/>